<dbReference type="InParanoid" id="D3BC54"/>
<dbReference type="AlphaFoldDB" id="D3BC54"/>
<dbReference type="RefSeq" id="XP_020433355.1">
    <property type="nucleotide sequence ID" value="XM_020576943.1"/>
</dbReference>
<keyword evidence="2" id="KW-1185">Reference proteome</keyword>
<dbReference type="Proteomes" id="UP000001396">
    <property type="component" value="Unassembled WGS sequence"/>
</dbReference>
<comment type="caution">
    <text evidence="1">The sequence shown here is derived from an EMBL/GenBank/DDBJ whole genome shotgun (WGS) entry which is preliminary data.</text>
</comment>
<sequence>MIMFNEFFDLVKYNNYSVSSIYSCIHTTTKLFLYSLYYYTIWHKPTNSQSPNDNNLKRHFQCFLEWLYNSPHIPMTTNSSKSELYKTVYFIVLMCRGCHLKCGSCDRWNYFFFWNKVPLRLYCYI</sequence>
<dbReference type="GeneID" id="31361560"/>
<organism evidence="1 2">
    <name type="scientific">Heterostelium pallidum (strain ATCC 26659 / Pp 5 / PN500)</name>
    <name type="common">Cellular slime mold</name>
    <name type="synonym">Polysphondylium pallidum</name>
    <dbReference type="NCBI Taxonomy" id="670386"/>
    <lineage>
        <taxon>Eukaryota</taxon>
        <taxon>Amoebozoa</taxon>
        <taxon>Evosea</taxon>
        <taxon>Eumycetozoa</taxon>
        <taxon>Dictyostelia</taxon>
        <taxon>Acytosteliales</taxon>
        <taxon>Acytosteliaceae</taxon>
        <taxon>Heterostelium</taxon>
    </lineage>
</organism>
<gene>
    <name evidence="1" type="ORF">PPL_06076</name>
</gene>
<evidence type="ECO:0000313" key="2">
    <source>
        <dbReference type="Proteomes" id="UP000001396"/>
    </source>
</evidence>
<evidence type="ECO:0000313" key="1">
    <source>
        <dbReference type="EMBL" id="EFA81237.1"/>
    </source>
</evidence>
<name>D3BC54_HETP5</name>
<accession>D3BC54</accession>
<proteinExistence type="predicted"/>
<reference evidence="1 2" key="1">
    <citation type="journal article" date="2011" name="Genome Res.">
        <title>Phylogeny-wide analysis of social amoeba genomes highlights ancient origins for complex intercellular communication.</title>
        <authorList>
            <person name="Heidel A.J."/>
            <person name="Lawal H.M."/>
            <person name="Felder M."/>
            <person name="Schilde C."/>
            <person name="Helps N.R."/>
            <person name="Tunggal B."/>
            <person name="Rivero F."/>
            <person name="John U."/>
            <person name="Schleicher M."/>
            <person name="Eichinger L."/>
            <person name="Platzer M."/>
            <person name="Noegel A.A."/>
            <person name="Schaap P."/>
            <person name="Gloeckner G."/>
        </authorList>
    </citation>
    <scope>NUCLEOTIDE SEQUENCE [LARGE SCALE GENOMIC DNA]</scope>
    <source>
        <strain evidence="2">ATCC 26659 / Pp 5 / PN500</strain>
    </source>
</reference>
<dbReference type="EMBL" id="ADBJ01000026">
    <property type="protein sequence ID" value="EFA81237.1"/>
    <property type="molecule type" value="Genomic_DNA"/>
</dbReference>
<protein>
    <submittedName>
        <fullName evidence="1">Uncharacterized protein</fullName>
    </submittedName>
</protein>